<dbReference type="Proteomes" id="UP000887580">
    <property type="component" value="Unplaced"/>
</dbReference>
<accession>A0AC35F2W7</accession>
<evidence type="ECO:0000313" key="2">
    <source>
        <dbReference type="WBParaSite" id="PS1159_v2.g13184.t1"/>
    </source>
</evidence>
<organism evidence="1 2">
    <name type="scientific">Panagrolaimus sp. PS1159</name>
    <dbReference type="NCBI Taxonomy" id="55785"/>
    <lineage>
        <taxon>Eukaryota</taxon>
        <taxon>Metazoa</taxon>
        <taxon>Ecdysozoa</taxon>
        <taxon>Nematoda</taxon>
        <taxon>Chromadorea</taxon>
        <taxon>Rhabditida</taxon>
        <taxon>Tylenchina</taxon>
        <taxon>Panagrolaimomorpha</taxon>
        <taxon>Panagrolaimoidea</taxon>
        <taxon>Panagrolaimidae</taxon>
        <taxon>Panagrolaimus</taxon>
    </lineage>
</organism>
<name>A0AC35F2W7_9BILA</name>
<protein>
    <submittedName>
        <fullName evidence="2">Uncharacterized protein</fullName>
    </submittedName>
</protein>
<sequence length="343" mass="40413">MESNKVQKYDFEYNLDELCNFEPFVYKHTEKNEKNESKIISGKKFDCAKGFPYLQKYNLLSNVQIPEIPINPKNIVFVIAGGFNYYPLARAVIASIKENFGEEFRIIYYDLMETLENKNYTDEMKGICNFEARKFNWSILPEKVQNIEIFSWKVLIIAEIFKEFETFWYLDSSIFFQSGDFQPFYNLINNKVLTPFQMSGNTGQSIRHATNRGMYKYIPIDLTIPKKHSMLEANMMLFHRSETTRKIIKWSVLCAITRDCIHPQAKVGEVEARCIPENDKTPEGICHRFDQSLFNILLANLEQQWINEGHPIITHIMKNHPKNLKQRHETRRTQSTDKKIDNC</sequence>
<evidence type="ECO:0000313" key="1">
    <source>
        <dbReference type="Proteomes" id="UP000887580"/>
    </source>
</evidence>
<reference evidence="2" key="1">
    <citation type="submission" date="2022-11" db="UniProtKB">
        <authorList>
            <consortium name="WormBaseParasite"/>
        </authorList>
    </citation>
    <scope>IDENTIFICATION</scope>
</reference>
<dbReference type="WBParaSite" id="PS1159_v2.g13184.t1">
    <property type="protein sequence ID" value="PS1159_v2.g13184.t1"/>
    <property type="gene ID" value="PS1159_v2.g13184"/>
</dbReference>
<proteinExistence type="predicted"/>